<dbReference type="STRING" id="119000.SAMN05661010_00324"/>
<keyword evidence="2" id="KW-0378">Hydrolase</keyword>
<dbReference type="InterPro" id="IPR006684">
    <property type="entry name" value="YbgC/YbaW"/>
</dbReference>
<organism evidence="3 4">
    <name type="scientific">Modicisalibacter muralis</name>
    <dbReference type="NCBI Taxonomy" id="119000"/>
    <lineage>
        <taxon>Bacteria</taxon>
        <taxon>Pseudomonadati</taxon>
        <taxon>Pseudomonadota</taxon>
        <taxon>Gammaproteobacteria</taxon>
        <taxon>Oceanospirillales</taxon>
        <taxon>Halomonadaceae</taxon>
        <taxon>Modicisalibacter</taxon>
    </lineage>
</organism>
<dbReference type="SUPFAM" id="SSF54637">
    <property type="entry name" value="Thioesterase/thiol ester dehydrase-isomerase"/>
    <property type="match status" value="1"/>
</dbReference>
<proteinExistence type="inferred from homology"/>
<dbReference type="GO" id="GO:0047617">
    <property type="term" value="F:fatty acyl-CoA hydrolase activity"/>
    <property type="evidence" value="ECO:0007669"/>
    <property type="project" value="TreeGrafter"/>
</dbReference>
<evidence type="ECO:0000256" key="2">
    <source>
        <dbReference type="ARBA" id="ARBA00022801"/>
    </source>
</evidence>
<evidence type="ECO:0000313" key="3">
    <source>
        <dbReference type="EMBL" id="SDK85835.1"/>
    </source>
</evidence>
<dbReference type="Pfam" id="PF13279">
    <property type="entry name" value="4HBT_2"/>
    <property type="match status" value="1"/>
</dbReference>
<dbReference type="NCBIfam" id="TIGR00051">
    <property type="entry name" value="YbgC/FadM family acyl-CoA thioesterase"/>
    <property type="match status" value="1"/>
</dbReference>
<dbReference type="EMBL" id="FNGI01000001">
    <property type="protein sequence ID" value="SDK85835.1"/>
    <property type="molecule type" value="Genomic_DNA"/>
</dbReference>
<keyword evidence="4" id="KW-1185">Reference proteome</keyword>
<dbReference type="PANTHER" id="PTHR31793">
    <property type="entry name" value="4-HYDROXYBENZOYL-COA THIOESTERASE FAMILY MEMBER"/>
    <property type="match status" value="1"/>
</dbReference>
<dbReference type="PANTHER" id="PTHR31793:SF24">
    <property type="entry name" value="LONG-CHAIN ACYL-COA THIOESTERASE FADM"/>
    <property type="match status" value="1"/>
</dbReference>
<protein>
    <submittedName>
        <fullName evidence="3">Thioesterase-3</fullName>
    </submittedName>
</protein>
<dbReference type="InterPro" id="IPR050563">
    <property type="entry name" value="4-hydroxybenzoyl-CoA_TE"/>
</dbReference>
<sequence>MDHRVARSTVRVRGFHLDGYAHVNNARYLEFLEEGRWAYFEQQFDLAALFNEGLAVVAVNLNINYRRAAVMNDELEILTSLSAINHRSAVMHQAIHRVVDGKRIADADFTFMLLDTRSGRTMAIEQKLREILVPLVLARNALQG</sequence>
<dbReference type="OrthoDB" id="9799036at2"/>
<reference evidence="3 4" key="1">
    <citation type="submission" date="2016-10" db="EMBL/GenBank/DDBJ databases">
        <authorList>
            <person name="de Groot N.N."/>
        </authorList>
    </citation>
    <scope>NUCLEOTIDE SEQUENCE [LARGE SCALE GENOMIC DNA]</scope>
    <source>
        <strain evidence="3 4">DSM 14789</strain>
    </source>
</reference>
<evidence type="ECO:0000256" key="1">
    <source>
        <dbReference type="ARBA" id="ARBA00005953"/>
    </source>
</evidence>
<dbReference type="RefSeq" id="WP_089724865.1">
    <property type="nucleotide sequence ID" value="NZ_FNGI01000001.1"/>
</dbReference>
<accession>A0A1G9FBR5</accession>
<dbReference type="AlphaFoldDB" id="A0A1G9FBR5"/>
<dbReference type="CDD" id="cd00586">
    <property type="entry name" value="4HBT"/>
    <property type="match status" value="1"/>
</dbReference>
<comment type="similarity">
    <text evidence="1">Belongs to the 4-hydroxybenzoyl-CoA thioesterase family.</text>
</comment>
<gene>
    <name evidence="3" type="ORF">SAMN05661010_00324</name>
</gene>
<name>A0A1G9FBR5_9GAMM</name>
<dbReference type="Gene3D" id="3.10.129.10">
    <property type="entry name" value="Hotdog Thioesterase"/>
    <property type="match status" value="1"/>
</dbReference>
<evidence type="ECO:0000313" key="4">
    <source>
        <dbReference type="Proteomes" id="UP000198654"/>
    </source>
</evidence>
<dbReference type="Proteomes" id="UP000198654">
    <property type="component" value="Unassembled WGS sequence"/>
</dbReference>
<dbReference type="InterPro" id="IPR029069">
    <property type="entry name" value="HotDog_dom_sf"/>
</dbReference>